<evidence type="ECO:0000256" key="3">
    <source>
        <dbReference type="ARBA" id="ARBA00022679"/>
    </source>
</evidence>
<dbReference type="GO" id="GO:0008654">
    <property type="term" value="P:phospholipid biosynthetic process"/>
    <property type="evidence" value="ECO:0007669"/>
    <property type="project" value="UniProtKB-KW"/>
</dbReference>
<evidence type="ECO:0000259" key="12">
    <source>
        <dbReference type="PROSITE" id="PS50146"/>
    </source>
</evidence>
<organism evidence="13 14">
    <name type="scientific">Abditibacterium utsteinense</name>
    <dbReference type="NCBI Taxonomy" id="1960156"/>
    <lineage>
        <taxon>Bacteria</taxon>
        <taxon>Pseudomonadati</taxon>
        <taxon>Abditibacteriota</taxon>
        <taxon>Abditibacteriia</taxon>
        <taxon>Abditibacteriales</taxon>
        <taxon>Abditibacteriaceae</taxon>
        <taxon>Abditibacterium</taxon>
    </lineage>
</organism>
<name>A0A2S8SSS3_9BACT</name>
<dbReference type="PANTHER" id="PTHR12358">
    <property type="entry name" value="SPHINGOSINE KINASE"/>
    <property type="match status" value="1"/>
</dbReference>
<dbReference type="GO" id="GO:0046872">
    <property type="term" value="F:metal ion binding"/>
    <property type="evidence" value="ECO:0007669"/>
    <property type="project" value="UniProtKB-KW"/>
</dbReference>
<dbReference type="Gene3D" id="3.40.50.10330">
    <property type="entry name" value="Probable inorganic polyphosphate/atp-NAD kinase, domain 1"/>
    <property type="match status" value="1"/>
</dbReference>
<dbReference type="AlphaFoldDB" id="A0A2S8SSS3"/>
<dbReference type="FunCoup" id="A0A2S8SSS3">
    <property type="interactions" value="283"/>
</dbReference>
<dbReference type="PROSITE" id="PS50146">
    <property type="entry name" value="DAGK"/>
    <property type="match status" value="1"/>
</dbReference>
<evidence type="ECO:0000256" key="4">
    <source>
        <dbReference type="ARBA" id="ARBA00022723"/>
    </source>
</evidence>
<dbReference type="InterPro" id="IPR017438">
    <property type="entry name" value="ATP-NAD_kinase_N"/>
</dbReference>
<evidence type="ECO:0000256" key="10">
    <source>
        <dbReference type="ARBA" id="ARBA00023209"/>
    </source>
</evidence>
<dbReference type="PANTHER" id="PTHR12358:SF106">
    <property type="entry name" value="LIPID KINASE YEGS"/>
    <property type="match status" value="1"/>
</dbReference>
<dbReference type="InterPro" id="IPR050187">
    <property type="entry name" value="Lipid_Phosphate_FormReg"/>
</dbReference>
<evidence type="ECO:0000256" key="6">
    <source>
        <dbReference type="ARBA" id="ARBA00022777"/>
    </source>
</evidence>
<sequence>MRQNESVRTAIILNPAAGRGRGAQMRARIEQHFGEFRPGAQIFETTRPGVATELARRATTVKAELVIAAGGDGTLGEVLNGMIGTHAKLGILPLGTGNDFARCLGIGTNLETAFEVLKAGNFRAVDVGKIEVAGQCRYFLNVAGAGFDSRVAARINAHRPRVLSKLSGTGAYLVACLAEMRRFPIAEMRLELDGKKVGSRAVLCAIANASSYGGGMLVAPEADLSDGQFEVCLIKALSRGAFLRAFPGVFAGKHIHHPRVEMFRAAKVRLECEPPLPVLIDGEIVGETPALFEILPRAIEVIAPNRQSRTPKADTRRGIR</sequence>
<keyword evidence="4" id="KW-0479">Metal-binding</keyword>
<dbReference type="InterPro" id="IPR005218">
    <property type="entry name" value="Diacylglycerol/lipid_kinase"/>
</dbReference>
<keyword evidence="14" id="KW-1185">Reference proteome</keyword>
<protein>
    <submittedName>
        <fullName evidence="13">Diacylglycerol kinase (ATP)</fullName>
    </submittedName>
</protein>
<keyword evidence="5" id="KW-0547">Nucleotide-binding</keyword>
<keyword evidence="2" id="KW-0444">Lipid biosynthesis</keyword>
<dbReference type="Gene3D" id="2.60.200.40">
    <property type="match status" value="1"/>
</dbReference>
<evidence type="ECO:0000256" key="9">
    <source>
        <dbReference type="ARBA" id="ARBA00023098"/>
    </source>
</evidence>
<feature type="domain" description="DAGKc" evidence="12">
    <location>
        <begin position="4"/>
        <end position="134"/>
    </location>
</feature>
<keyword evidence="7" id="KW-0067">ATP-binding</keyword>
<keyword evidence="10" id="KW-0594">Phospholipid biosynthesis</keyword>
<dbReference type="Proteomes" id="UP000237684">
    <property type="component" value="Unassembled WGS sequence"/>
</dbReference>
<evidence type="ECO:0000256" key="7">
    <source>
        <dbReference type="ARBA" id="ARBA00022840"/>
    </source>
</evidence>
<dbReference type="InterPro" id="IPR001206">
    <property type="entry name" value="Diacylglycerol_kinase_cat_dom"/>
</dbReference>
<dbReference type="SMART" id="SM00046">
    <property type="entry name" value="DAGKc"/>
    <property type="match status" value="1"/>
</dbReference>
<evidence type="ECO:0000256" key="11">
    <source>
        <dbReference type="ARBA" id="ARBA00023264"/>
    </source>
</evidence>
<gene>
    <name evidence="13" type="ORF">B1R32_10858</name>
</gene>
<keyword evidence="11" id="KW-1208">Phospholipid metabolism</keyword>
<dbReference type="EMBL" id="NIGF01000008">
    <property type="protein sequence ID" value="PQV63851.1"/>
    <property type="molecule type" value="Genomic_DNA"/>
</dbReference>
<reference evidence="13 14" key="1">
    <citation type="journal article" date="2018" name="Syst. Appl. Microbiol.">
        <title>Abditibacterium utsteinense sp. nov., the first cultivated member of candidate phylum FBP, isolated from ice-free Antarctic soil samples.</title>
        <authorList>
            <person name="Tahon G."/>
            <person name="Tytgat B."/>
            <person name="Lebbe L."/>
            <person name="Carlier A."/>
            <person name="Willems A."/>
        </authorList>
    </citation>
    <scope>NUCLEOTIDE SEQUENCE [LARGE SCALE GENOMIC DNA]</scope>
    <source>
        <strain evidence="13 14">LMG 29911</strain>
    </source>
</reference>
<comment type="caution">
    <text evidence="13">The sequence shown here is derived from an EMBL/GenBank/DDBJ whole genome shotgun (WGS) entry which is preliminary data.</text>
</comment>
<dbReference type="InterPro" id="IPR045540">
    <property type="entry name" value="YegS/DAGK_C"/>
</dbReference>
<evidence type="ECO:0000256" key="1">
    <source>
        <dbReference type="ARBA" id="ARBA00001946"/>
    </source>
</evidence>
<proteinExistence type="predicted"/>
<keyword evidence="8" id="KW-0460">Magnesium</keyword>
<evidence type="ECO:0000256" key="2">
    <source>
        <dbReference type="ARBA" id="ARBA00022516"/>
    </source>
</evidence>
<dbReference type="GO" id="GO:0016301">
    <property type="term" value="F:kinase activity"/>
    <property type="evidence" value="ECO:0007669"/>
    <property type="project" value="UniProtKB-KW"/>
</dbReference>
<keyword evidence="3" id="KW-0808">Transferase</keyword>
<dbReference type="GO" id="GO:0005524">
    <property type="term" value="F:ATP binding"/>
    <property type="evidence" value="ECO:0007669"/>
    <property type="project" value="UniProtKB-KW"/>
</dbReference>
<dbReference type="GO" id="GO:0005886">
    <property type="term" value="C:plasma membrane"/>
    <property type="evidence" value="ECO:0007669"/>
    <property type="project" value="TreeGrafter"/>
</dbReference>
<accession>A0A2S8SSS3</accession>
<evidence type="ECO:0000313" key="13">
    <source>
        <dbReference type="EMBL" id="PQV63851.1"/>
    </source>
</evidence>
<evidence type="ECO:0000313" key="14">
    <source>
        <dbReference type="Proteomes" id="UP000237684"/>
    </source>
</evidence>
<dbReference type="InterPro" id="IPR016064">
    <property type="entry name" value="NAD/diacylglycerol_kinase_sf"/>
</dbReference>
<evidence type="ECO:0000256" key="5">
    <source>
        <dbReference type="ARBA" id="ARBA00022741"/>
    </source>
</evidence>
<comment type="cofactor">
    <cofactor evidence="1">
        <name>Mg(2+)</name>
        <dbReference type="ChEBI" id="CHEBI:18420"/>
    </cofactor>
</comment>
<dbReference type="SUPFAM" id="SSF111331">
    <property type="entry name" value="NAD kinase/diacylglycerol kinase-like"/>
    <property type="match status" value="1"/>
</dbReference>
<dbReference type="InParanoid" id="A0A2S8SSS3"/>
<dbReference type="Pfam" id="PF19279">
    <property type="entry name" value="YegS_C"/>
    <property type="match status" value="1"/>
</dbReference>
<dbReference type="NCBIfam" id="TIGR00147">
    <property type="entry name" value="YegS/Rv2252/BmrU family lipid kinase"/>
    <property type="match status" value="1"/>
</dbReference>
<dbReference type="Pfam" id="PF00781">
    <property type="entry name" value="DAGK_cat"/>
    <property type="match status" value="1"/>
</dbReference>
<keyword evidence="6 13" id="KW-0418">Kinase</keyword>
<evidence type="ECO:0000256" key="8">
    <source>
        <dbReference type="ARBA" id="ARBA00022842"/>
    </source>
</evidence>
<keyword evidence="9" id="KW-0443">Lipid metabolism</keyword>